<dbReference type="EMBL" id="GBYX01476216">
    <property type="protein sequence ID" value="JAO05461.1"/>
    <property type="molecule type" value="Transcribed_RNA"/>
</dbReference>
<protein>
    <submittedName>
        <fullName evidence="2">PPUP8887</fullName>
    </submittedName>
</protein>
<organism evidence="2">
    <name type="scientific">Poeciliopsis prolifica</name>
    <name type="common">blackstripe livebearer</name>
    <dbReference type="NCBI Taxonomy" id="188132"/>
    <lineage>
        <taxon>Eukaryota</taxon>
        <taxon>Metazoa</taxon>
        <taxon>Chordata</taxon>
        <taxon>Craniata</taxon>
        <taxon>Vertebrata</taxon>
        <taxon>Euteleostomi</taxon>
        <taxon>Actinopterygii</taxon>
        <taxon>Neopterygii</taxon>
        <taxon>Teleostei</taxon>
        <taxon>Neoteleostei</taxon>
        <taxon>Acanthomorphata</taxon>
        <taxon>Ovalentaria</taxon>
        <taxon>Atherinomorphae</taxon>
        <taxon>Cyprinodontiformes</taxon>
        <taxon>Poeciliidae</taxon>
        <taxon>Poeciliinae</taxon>
        <taxon>Poeciliopsis</taxon>
    </lineage>
</organism>
<reference evidence="2" key="1">
    <citation type="submission" date="2014-12" db="EMBL/GenBank/DDBJ databases">
        <title>Parallel Evolution in Life History Adaptation Evident in the Tissue-Specific Poeciliopsis prolifica transcriptome.</title>
        <authorList>
            <person name="Jue N.K."/>
            <person name="Foley R.J."/>
            <person name="Obergfell C."/>
            <person name="Reznick D.N."/>
            <person name="O'Neill R.J."/>
            <person name="O'Neill M.J."/>
        </authorList>
    </citation>
    <scope>NUCLEOTIDE SEQUENCE</scope>
</reference>
<sequence length="124" mass="14011">SMSTRRHFHSFSSRFLLEVMTRLTTAASVMTVKAIELQHTYTKDSGTNKYAIGILRKKMPEDVSPSESKECEILSRACENTLRGVQSRTQQTCAESLRYGVCDVRTMPPQVSGGERFEEVDRTT</sequence>
<accession>A0A0S7ELK9</accession>
<gene>
    <name evidence="2" type="primary">PPUP8887</name>
</gene>
<keyword evidence="1" id="KW-0732">Signal</keyword>
<feature type="non-terminal residue" evidence="2">
    <location>
        <position position="1"/>
    </location>
</feature>
<name>A0A0S7ELK9_9TELE</name>
<dbReference type="AlphaFoldDB" id="A0A0S7ELK9"/>
<feature type="signal peptide" evidence="1">
    <location>
        <begin position="1"/>
        <end position="26"/>
    </location>
</feature>
<feature type="chain" id="PRO_5006634949" evidence="1">
    <location>
        <begin position="27"/>
        <end position="124"/>
    </location>
</feature>
<evidence type="ECO:0000256" key="1">
    <source>
        <dbReference type="SAM" id="SignalP"/>
    </source>
</evidence>
<proteinExistence type="predicted"/>
<evidence type="ECO:0000313" key="2">
    <source>
        <dbReference type="EMBL" id="JAO05461.1"/>
    </source>
</evidence>